<gene>
    <name evidence="1" type="ORF">CFH90_04100</name>
</gene>
<evidence type="ECO:0000313" key="2">
    <source>
        <dbReference type="Proteomes" id="UP000276980"/>
    </source>
</evidence>
<accession>A0A3Q8XCH9</accession>
<evidence type="ECO:0000313" key="1">
    <source>
        <dbReference type="EMBL" id="AZN63256.1"/>
    </source>
</evidence>
<dbReference type="RefSeq" id="WP_126035551.1">
    <property type="nucleotide sequence ID" value="NZ_CP022298.1"/>
</dbReference>
<reference evidence="1 2" key="1">
    <citation type="submission" date="2017-06" db="EMBL/GenBank/DDBJ databases">
        <title>Complete Genome Sequence of the Carbazole-Degrading Bacterium Acinetobacter johnsonii IC001.</title>
        <authorList>
            <person name="Vejarano F."/>
            <person name="Suzuki-Minakuchi C."/>
            <person name="Ohtsubo Y."/>
            <person name="Tsuda M."/>
            <person name="Okada K."/>
            <person name="Nojiri H."/>
        </authorList>
    </citation>
    <scope>NUCLEOTIDE SEQUENCE [LARGE SCALE GENOMIC DNA]</scope>
    <source>
        <strain evidence="1 2">IC001</strain>
    </source>
</reference>
<organism evidence="1 2">
    <name type="scientific">Acinetobacter johnsonii</name>
    <dbReference type="NCBI Taxonomy" id="40214"/>
    <lineage>
        <taxon>Bacteria</taxon>
        <taxon>Pseudomonadati</taxon>
        <taxon>Pseudomonadota</taxon>
        <taxon>Gammaproteobacteria</taxon>
        <taxon>Moraxellales</taxon>
        <taxon>Moraxellaceae</taxon>
        <taxon>Acinetobacter</taxon>
    </lineage>
</organism>
<dbReference type="EMBL" id="CP022298">
    <property type="protein sequence ID" value="AZN63256.1"/>
    <property type="molecule type" value="Genomic_DNA"/>
</dbReference>
<protein>
    <submittedName>
        <fullName evidence="1">Uncharacterized protein</fullName>
    </submittedName>
</protein>
<name>A0A3Q8XCH9_ACIJO</name>
<sequence length="867" mass="100597">MKNITHDSKYKSTFFKQLKVLYEGERYSKFDSNEFFSVLPLISVYALLDFAVPYLIDNLEDGVCNLDQHLRFQSVASLLDALKQVHVFPEMSKFRNVGDEFLECRAFNCFVQRVQNGSVVIHSQNSQSLDNRVNGESHFADDGYAEVFLKKYIEWRGNKSTSCLLDARLNSSNVVLANLEQLKNKINPEIDSILDQTGFIYVAAFRVVIHSIDVDELHSNELLNVFQSFGQLDEIKHAMALSCSKLKESESYYVVCLLQKKYSPNENHIAQKIREVVQKEIDRSVSKRLQIDVHCLNEKFRALEPSMHDDTLFILKGNDDSSRLIRETVFDFAEHLLKFGQLSYVQVESKERREKLSDLELLSGLPNLLDRALPKHNSLKRTLPKHDLFWVKCNEFENYQSLWNLLQGSKGSKRFKLIWDQKHLSENSKEYFTQASMIVVEQLAIWGLSKFTDLVIKIEFFILTFMESSVIGFYPFVKDYRFKRWSDPVSFEQIATRQLIQFAEISKNRELLHELAVKLQGKFISKTLAHFFSVFRNQIGDSYSSGLLYRFLYIDLEAERNQEQIEDLLAVYQFKEVLFFHPQNNIKNNQSALPAKFEFKEETKGEQDVIKTYMNRSSTLSIGCNDSSNSLTIDGTPFQKYINTLPARPVEGQSSHLLHMQRHKTRLIKVKEMLRFAMRQDVVIIRCLFSEQSKDRITQQDLSKIFSNMLQINKKSLPFSFITGYLGYWEGIERTTTNKILGFAANVLFVFNAQVLTQCPDLLDALTEAWKKSCRNYGLEKRDSDCIDGVVEQLKLAYSVPELNCTQLILETTHKKLAKIFIHHVAPIAVYQDLLDDEIYQTLPKWLIKKNVKMSSSKTVKLRKTKT</sequence>
<proteinExistence type="predicted"/>
<dbReference type="AlphaFoldDB" id="A0A3Q8XCH9"/>
<dbReference type="Proteomes" id="UP000276980">
    <property type="component" value="Chromosome"/>
</dbReference>